<keyword evidence="1" id="KW-0812">Transmembrane</keyword>
<name>F8FFB5_PAEMK</name>
<protein>
    <recommendedName>
        <fullName evidence="4">DUF2878 domain-containing protein</fullName>
    </recommendedName>
</protein>
<evidence type="ECO:0000256" key="1">
    <source>
        <dbReference type="SAM" id="Phobius"/>
    </source>
</evidence>
<dbReference type="PATRIC" id="fig|1036673.3.peg.3016"/>
<dbReference type="AlphaFoldDB" id="F8FFB5"/>
<feature type="transmembrane region" description="Helical" evidence="1">
    <location>
        <begin position="38"/>
        <end position="55"/>
    </location>
</feature>
<keyword evidence="1" id="KW-1133">Transmembrane helix</keyword>
<reference evidence="3" key="1">
    <citation type="submission" date="2011-06" db="EMBL/GenBank/DDBJ databases">
        <title>Complete genome sequence of Paenibacillus mucilaginosus KNP414.</title>
        <authorList>
            <person name="Wang J."/>
            <person name="Hu S."/>
            <person name="Hu X."/>
            <person name="Zhang B."/>
            <person name="Dong D."/>
            <person name="Zhang S."/>
            <person name="Zhao K."/>
            <person name="Wu D."/>
        </authorList>
    </citation>
    <scope>NUCLEOTIDE SEQUENCE [LARGE SCALE GENOMIC DNA]</scope>
    <source>
        <strain evidence="3">KNP414</strain>
    </source>
</reference>
<sequence length="185" mass="22166">MERQQLNEQLAELFRKLNEVHLSLFKLWRSEIFLHWDWWLSFALTVLPWLLWIPLRQKNSTSRLLHAGFFVLIITSWLDFMGLMFGAWYYGGLLIPTMPTYIPYDFCLFPVIVMLLLQYKPQAPVWIKAAAFGLFCSYIGEPLLHVLGLYFMTWWRYSYSIPIYTLIYAAAHWISRRRSFQPLQS</sequence>
<gene>
    <name evidence="2" type="ordered locus">KNP414_03275</name>
</gene>
<dbReference type="NCBIfam" id="NF041644">
    <property type="entry name" value="CBO0543_fam"/>
    <property type="match status" value="1"/>
</dbReference>
<dbReference type="RefSeq" id="WP_013916992.1">
    <property type="nucleotide sequence ID" value="NC_015690.1"/>
</dbReference>
<feature type="transmembrane region" description="Helical" evidence="1">
    <location>
        <begin position="101"/>
        <end position="117"/>
    </location>
</feature>
<dbReference type="Proteomes" id="UP000006620">
    <property type="component" value="Chromosome"/>
</dbReference>
<reference evidence="2 3" key="2">
    <citation type="journal article" date="2013" name="Genome Announc.">
        <title>Genome Sequence of Growth-Improving Paenibacillus mucilaginosus Strain KNP414.</title>
        <authorList>
            <person name="Lu J.J."/>
            <person name="Wang J.F."/>
            <person name="Hu X.F."/>
        </authorList>
    </citation>
    <scope>NUCLEOTIDE SEQUENCE [LARGE SCALE GENOMIC DNA]</scope>
    <source>
        <strain evidence="2 3">KNP414</strain>
    </source>
</reference>
<evidence type="ECO:0000313" key="2">
    <source>
        <dbReference type="EMBL" id="AEI41833.1"/>
    </source>
</evidence>
<dbReference type="HOGENOM" id="CLU_112019_0_0_9"/>
<dbReference type="KEGG" id="pms:KNP414_03275"/>
<keyword evidence="1" id="KW-0472">Membrane</keyword>
<accession>F8FFB5</accession>
<dbReference type="InterPro" id="IPR048147">
    <property type="entry name" value="CBO0543-like"/>
</dbReference>
<evidence type="ECO:0000313" key="3">
    <source>
        <dbReference type="Proteomes" id="UP000006620"/>
    </source>
</evidence>
<organism evidence="2 3">
    <name type="scientific">Paenibacillus mucilaginosus (strain KNP414)</name>
    <dbReference type="NCBI Taxonomy" id="1036673"/>
    <lineage>
        <taxon>Bacteria</taxon>
        <taxon>Bacillati</taxon>
        <taxon>Bacillota</taxon>
        <taxon>Bacilli</taxon>
        <taxon>Bacillales</taxon>
        <taxon>Paenibacillaceae</taxon>
        <taxon>Paenibacillus</taxon>
    </lineage>
</organism>
<feature type="transmembrane region" description="Helical" evidence="1">
    <location>
        <begin position="157"/>
        <end position="175"/>
    </location>
</feature>
<feature type="transmembrane region" description="Helical" evidence="1">
    <location>
        <begin position="67"/>
        <end position="89"/>
    </location>
</feature>
<feature type="transmembrane region" description="Helical" evidence="1">
    <location>
        <begin position="129"/>
        <end position="151"/>
    </location>
</feature>
<evidence type="ECO:0008006" key="4">
    <source>
        <dbReference type="Google" id="ProtNLM"/>
    </source>
</evidence>
<dbReference type="EMBL" id="CP002869">
    <property type="protein sequence ID" value="AEI41833.1"/>
    <property type="molecule type" value="Genomic_DNA"/>
</dbReference>
<proteinExistence type="predicted"/>